<organism evidence="1">
    <name type="scientific">marine sediment metagenome</name>
    <dbReference type="NCBI Taxonomy" id="412755"/>
    <lineage>
        <taxon>unclassified sequences</taxon>
        <taxon>metagenomes</taxon>
        <taxon>ecological metagenomes</taxon>
    </lineage>
</organism>
<reference evidence="1" key="1">
    <citation type="journal article" date="2014" name="Front. Microbiol.">
        <title>High frequency of phylogenetically diverse reductive dehalogenase-homologous genes in deep subseafloor sedimentary metagenomes.</title>
        <authorList>
            <person name="Kawai M."/>
            <person name="Futagami T."/>
            <person name="Toyoda A."/>
            <person name="Takaki Y."/>
            <person name="Nishi S."/>
            <person name="Hori S."/>
            <person name="Arai W."/>
            <person name="Tsubouchi T."/>
            <person name="Morono Y."/>
            <person name="Uchiyama I."/>
            <person name="Ito T."/>
            <person name="Fujiyama A."/>
            <person name="Inagaki F."/>
            <person name="Takami H."/>
        </authorList>
    </citation>
    <scope>NUCLEOTIDE SEQUENCE</scope>
    <source>
        <strain evidence="1">Expedition CK06-06</strain>
    </source>
</reference>
<accession>X1ARC8</accession>
<protein>
    <submittedName>
        <fullName evidence="1">Uncharacterized protein</fullName>
    </submittedName>
</protein>
<sequence length="54" mass="6430">MNQNELVDEVIGIFRKHELTIPECLSTLTVTEHVILQNFIDPQRFFEMLKKNKE</sequence>
<gene>
    <name evidence="1" type="ORF">S01H4_15856</name>
</gene>
<name>X1ARC8_9ZZZZ</name>
<proteinExistence type="predicted"/>
<feature type="non-terminal residue" evidence="1">
    <location>
        <position position="54"/>
    </location>
</feature>
<dbReference type="AlphaFoldDB" id="X1ARC8"/>
<comment type="caution">
    <text evidence="1">The sequence shown here is derived from an EMBL/GenBank/DDBJ whole genome shotgun (WGS) entry which is preliminary data.</text>
</comment>
<dbReference type="EMBL" id="BART01006949">
    <property type="protein sequence ID" value="GAG71887.1"/>
    <property type="molecule type" value="Genomic_DNA"/>
</dbReference>
<evidence type="ECO:0000313" key="1">
    <source>
        <dbReference type="EMBL" id="GAG71887.1"/>
    </source>
</evidence>